<evidence type="ECO:0000313" key="4">
    <source>
        <dbReference type="EMBL" id="NLV15279.1"/>
    </source>
</evidence>
<dbReference type="Gene3D" id="3.40.720.10">
    <property type="entry name" value="Alkaline Phosphatase, subunit A"/>
    <property type="match status" value="1"/>
</dbReference>
<gene>
    <name evidence="4" type="ORF">GOC77_18615</name>
</gene>
<evidence type="ECO:0000256" key="1">
    <source>
        <dbReference type="ARBA" id="ARBA00022723"/>
    </source>
</evidence>
<reference evidence="4" key="1">
    <citation type="submission" date="2019-12" db="EMBL/GenBank/DDBJ databases">
        <title>Whole genome sequencing of Haloarcula argentinensis strain pws5.</title>
        <authorList>
            <person name="Verma D.K."/>
            <person name="Gopal K."/>
            <person name="Prasad E.S."/>
        </authorList>
    </citation>
    <scope>NUCLEOTIDE SEQUENCE</scope>
    <source>
        <strain evidence="4">Pws5</strain>
    </source>
</reference>
<dbReference type="GO" id="GO:0046872">
    <property type="term" value="F:metal ion binding"/>
    <property type="evidence" value="ECO:0007669"/>
    <property type="project" value="UniProtKB-KW"/>
</dbReference>
<dbReference type="PANTHER" id="PTHR45953:SF1">
    <property type="entry name" value="IDURONATE 2-SULFATASE"/>
    <property type="match status" value="1"/>
</dbReference>
<dbReference type="RefSeq" id="WP_170098628.1">
    <property type="nucleotide sequence ID" value="NZ_WOWA01000011.1"/>
</dbReference>
<keyword evidence="2 4" id="KW-0378">Hydrolase</keyword>
<dbReference type="AlphaFoldDB" id="A0A847UN68"/>
<protein>
    <submittedName>
        <fullName evidence="4">Sulfatase-like hydrolase/transferase</fullName>
    </submittedName>
</protein>
<dbReference type="InterPro" id="IPR017850">
    <property type="entry name" value="Alkaline_phosphatase_core_sf"/>
</dbReference>
<evidence type="ECO:0000259" key="3">
    <source>
        <dbReference type="Pfam" id="PF00884"/>
    </source>
</evidence>
<evidence type="ECO:0000256" key="2">
    <source>
        <dbReference type="ARBA" id="ARBA00022801"/>
    </source>
</evidence>
<accession>A0A847UN68</accession>
<dbReference type="PANTHER" id="PTHR45953">
    <property type="entry name" value="IDURONATE 2-SULFATASE"/>
    <property type="match status" value="1"/>
</dbReference>
<comment type="caution">
    <text evidence="4">The sequence shown here is derived from an EMBL/GenBank/DDBJ whole genome shotgun (WGS) entry which is preliminary data.</text>
</comment>
<dbReference type="InterPro" id="IPR000917">
    <property type="entry name" value="Sulfatase_N"/>
</dbReference>
<dbReference type="CDD" id="cd16148">
    <property type="entry name" value="sulfatase_like"/>
    <property type="match status" value="1"/>
</dbReference>
<dbReference type="GO" id="GO:0016740">
    <property type="term" value="F:transferase activity"/>
    <property type="evidence" value="ECO:0007669"/>
    <property type="project" value="UniProtKB-KW"/>
</dbReference>
<dbReference type="EMBL" id="WOWA01000011">
    <property type="protein sequence ID" value="NLV15279.1"/>
    <property type="molecule type" value="Genomic_DNA"/>
</dbReference>
<evidence type="ECO:0000313" key="5">
    <source>
        <dbReference type="Proteomes" id="UP000641625"/>
    </source>
</evidence>
<organism evidence="4 5">
    <name type="scientific">Haloarcula argentinensis</name>
    <dbReference type="NCBI Taxonomy" id="43776"/>
    <lineage>
        <taxon>Archaea</taxon>
        <taxon>Methanobacteriati</taxon>
        <taxon>Methanobacteriota</taxon>
        <taxon>Stenosarchaea group</taxon>
        <taxon>Halobacteria</taxon>
        <taxon>Halobacteriales</taxon>
        <taxon>Haloarculaceae</taxon>
        <taxon>Haloarcula</taxon>
    </lineage>
</organism>
<dbReference type="GO" id="GO:0005737">
    <property type="term" value="C:cytoplasm"/>
    <property type="evidence" value="ECO:0007669"/>
    <property type="project" value="TreeGrafter"/>
</dbReference>
<keyword evidence="4" id="KW-0808">Transferase</keyword>
<name>A0A847UN68_HALAR</name>
<keyword evidence="1" id="KW-0479">Metal-binding</keyword>
<dbReference type="GO" id="GO:0008484">
    <property type="term" value="F:sulfuric ester hydrolase activity"/>
    <property type="evidence" value="ECO:0007669"/>
    <property type="project" value="TreeGrafter"/>
</dbReference>
<dbReference type="Pfam" id="PF00884">
    <property type="entry name" value="Sulfatase"/>
    <property type="match status" value="1"/>
</dbReference>
<dbReference type="Proteomes" id="UP000641625">
    <property type="component" value="Unassembled WGS sequence"/>
</dbReference>
<feature type="domain" description="Sulfatase N-terminal" evidence="3">
    <location>
        <begin position="6"/>
        <end position="335"/>
    </location>
</feature>
<dbReference type="SUPFAM" id="SSF53649">
    <property type="entry name" value="Alkaline phosphatase-like"/>
    <property type="match status" value="1"/>
</dbReference>
<sequence>MMGATNFVWLTFDSVRGDRTSIGGYDRETTPTLERIGRRDDGYAGSCFSHALWSQPSVASMMTGTYPSMHGLGSHNEVLPDSIPTVAERLSEAGFETIGVSANPFFSESTGTHRGFDRFDFVNGTELAREAGVRGSLSFVRNLRTFSGGFTLERQRHNPDYLLNEIVKDRLQDGAEGDDPFFLAAHYYGLHHPYFPSPKYRETFADDLPMSADEAAELALSNSRDVYERIAEGPIDDPEAATALNNMYDAQVAQVDALVAGLLSYVDNLGLGDDTIVVITADHGDLLGELGLYSHKLVLHDALVQVPLAVRGSEAVVDAAMANAQHADVMQMILSELDVDTDGMHGAELTEGSRETVVAQRGDETREKTLSAVREFEPDYEHEHVLAGMVTMLRTDEWKFVTGTDGSMLYRLPDESEDVSDDYPGVVERFEATFDVWMDEHGQPLDSGDHREFDDDVKSQLADLGYVVE</sequence>
<proteinExistence type="predicted"/>